<dbReference type="Gene3D" id="3.40.50.620">
    <property type="entry name" value="HUPs"/>
    <property type="match status" value="1"/>
</dbReference>
<accession>A0A3A1V2E9</accession>
<dbReference type="InterPro" id="IPR014729">
    <property type="entry name" value="Rossmann-like_a/b/a_fold"/>
</dbReference>
<evidence type="ECO:0000259" key="2">
    <source>
        <dbReference type="Pfam" id="PF02698"/>
    </source>
</evidence>
<comment type="caution">
    <text evidence="3">The sequence shown here is derived from an EMBL/GenBank/DDBJ whole genome shotgun (WGS) entry which is preliminary data.</text>
</comment>
<proteinExistence type="predicted"/>
<dbReference type="RefSeq" id="WP_119599221.1">
    <property type="nucleotide sequence ID" value="NZ_QXQA01000004.1"/>
</dbReference>
<sequence length="227" mass="25343">MKAQVQKQKRSRPRKRKSVIRPWLLLFRLMMLGIAAGVLWVGYMLWLINGYSAKESYPPADAGIVLGAALWNDRPSPALKERLDAALALLEDGTVKTLVLSGGHGGRSSTLSEAEGMRNYLLEKGAPEDKLLLETKATSTFQNLVYSRDLAEEQGLRTFLVITHDYHASRAGEIANYAKIETVGVAGVKSRVLNEFYNDSREVLAYTKWKLDWLTMTLGLRSPDSML</sequence>
<reference evidence="3 4" key="1">
    <citation type="submission" date="2018-09" db="EMBL/GenBank/DDBJ databases">
        <title>Paenibacillus aracenensis nov. sp. isolated from a cave in southern Spain.</title>
        <authorList>
            <person name="Jurado V."/>
            <person name="Gutierrez-Patricio S."/>
            <person name="Gonzalez-Pimentel J.L."/>
            <person name="Miller A.Z."/>
            <person name="Laiz L."/>
            <person name="Saiz-Jimenez C."/>
        </authorList>
    </citation>
    <scope>NUCLEOTIDE SEQUENCE [LARGE SCALE GENOMIC DNA]</scope>
    <source>
        <strain evidence="3 4">DSM 22867</strain>
    </source>
</reference>
<dbReference type="OrthoDB" id="9782395at2"/>
<keyword evidence="1" id="KW-0812">Transmembrane</keyword>
<keyword evidence="1" id="KW-0472">Membrane</keyword>
<dbReference type="GO" id="GO:0005886">
    <property type="term" value="C:plasma membrane"/>
    <property type="evidence" value="ECO:0007669"/>
    <property type="project" value="TreeGrafter"/>
</dbReference>
<dbReference type="EMBL" id="QXQA01000004">
    <property type="protein sequence ID" value="RIX53592.1"/>
    <property type="molecule type" value="Genomic_DNA"/>
</dbReference>
<feature type="transmembrane region" description="Helical" evidence="1">
    <location>
        <begin position="20"/>
        <end position="46"/>
    </location>
</feature>
<dbReference type="PANTHER" id="PTHR30336:SF20">
    <property type="entry name" value="DUF218 DOMAIN-CONTAINING PROTEIN"/>
    <property type="match status" value="1"/>
</dbReference>
<organism evidence="3 4">
    <name type="scientific">Paenibacillus nanensis</name>
    <dbReference type="NCBI Taxonomy" id="393251"/>
    <lineage>
        <taxon>Bacteria</taxon>
        <taxon>Bacillati</taxon>
        <taxon>Bacillota</taxon>
        <taxon>Bacilli</taxon>
        <taxon>Bacillales</taxon>
        <taxon>Paenibacillaceae</taxon>
        <taxon>Paenibacillus</taxon>
    </lineage>
</organism>
<dbReference type="AlphaFoldDB" id="A0A3A1V2E9"/>
<name>A0A3A1V2E9_9BACL</name>
<dbReference type="PANTHER" id="PTHR30336">
    <property type="entry name" value="INNER MEMBRANE PROTEIN, PROBABLE PERMEASE"/>
    <property type="match status" value="1"/>
</dbReference>
<dbReference type="Pfam" id="PF02698">
    <property type="entry name" value="DUF218"/>
    <property type="match status" value="1"/>
</dbReference>
<evidence type="ECO:0000313" key="4">
    <source>
        <dbReference type="Proteomes" id="UP000266482"/>
    </source>
</evidence>
<dbReference type="CDD" id="cd06259">
    <property type="entry name" value="YdcF-like"/>
    <property type="match status" value="1"/>
</dbReference>
<protein>
    <submittedName>
        <fullName evidence="3">YdcF family protein</fullName>
    </submittedName>
</protein>
<keyword evidence="1" id="KW-1133">Transmembrane helix</keyword>
<evidence type="ECO:0000256" key="1">
    <source>
        <dbReference type="SAM" id="Phobius"/>
    </source>
</evidence>
<gene>
    <name evidence="3" type="ORF">D3P08_09165</name>
</gene>
<dbReference type="InterPro" id="IPR003848">
    <property type="entry name" value="DUF218"/>
</dbReference>
<dbReference type="Proteomes" id="UP000266482">
    <property type="component" value="Unassembled WGS sequence"/>
</dbReference>
<keyword evidence="4" id="KW-1185">Reference proteome</keyword>
<feature type="domain" description="DUF218" evidence="2">
    <location>
        <begin position="61"/>
        <end position="187"/>
    </location>
</feature>
<dbReference type="InterPro" id="IPR051599">
    <property type="entry name" value="Cell_Envelope_Assoc"/>
</dbReference>
<evidence type="ECO:0000313" key="3">
    <source>
        <dbReference type="EMBL" id="RIX53592.1"/>
    </source>
</evidence>